<dbReference type="NCBIfam" id="TIGR01063">
    <property type="entry name" value="gyrA"/>
    <property type="match status" value="1"/>
</dbReference>
<dbReference type="GO" id="GO:0006265">
    <property type="term" value="P:DNA topological change"/>
    <property type="evidence" value="ECO:0007669"/>
    <property type="project" value="UniProtKB-UniRule"/>
</dbReference>
<dbReference type="AlphaFoldDB" id="A0A387LAT9"/>
<dbReference type="EMBL" id="LC425786">
    <property type="protein sequence ID" value="BBG56239.1"/>
    <property type="molecule type" value="Genomic_DNA"/>
</dbReference>
<comment type="subunit">
    <text evidence="8">Heterotetramer composed of ParC and ParE.</text>
</comment>
<evidence type="ECO:0000256" key="3">
    <source>
        <dbReference type="ARBA" id="ARBA00022741"/>
    </source>
</evidence>
<feature type="domain" description="Topo IIA-type catalytic" evidence="11">
    <location>
        <begin position="43"/>
        <end position="506"/>
    </location>
</feature>
<gene>
    <name evidence="9 12" type="primary">gyrA</name>
</gene>
<dbReference type="GO" id="GO:0005694">
    <property type="term" value="C:chromosome"/>
    <property type="evidence" value="ECO:0007669"/>
    <property type="project" value="InterPro"/>
</dbReference>
<dbReference type="GO" id="GO:0006261">
    <property type="term" value="P:DNA-templated DNA replication"/>
    <property type="evidence" value="ECO:0007669"/>
    <property type="project" value="UniProtKB-UniRule"/>
</dbReference>
<dbReference type="InterPro" id="IPR006691">
    <property type="entry name" value="GyrA/parC_rep"/>
</dbReference>
<dbReference type="GO" id="GO:0034335">
    <property type="term" value="F:DNA negative supercoiling activity"/>
    <property type="evidence" value="ECO:0007669"/>
    <property type="project" value="UniProtKB-ARBA"/>
</dbReference>
<evidence type="ECO:0000256" key="4">
    <source>
        <dbReference type="ARBA" id="ARBA00022840"/>
    </source>
</evidence>
<evidence type="ECO:0000259" key="11">
    <source>
        <dbReference type="PROSITE" id="PS52040"/>
    </source>
</evidence>
<dbReference type="SUPFAM" id="SSF56719">
    <property type="entry name" value="Type II DNA topoisomerase"/>
    <property type="match status" value="1"/>
</dbReference>
<dbReference type="InterPro" id="IPR013757">
    <property type="entry name" value="Topo_IIA_A_a_sf"/>
</dbReference>
<keyword evidence="3 9" id="KW-0547">Nucleotide-binding</keyword>
<feature type="short sequence motif" description="GyrA-box" evidence="9">
    <location>
        <begin position="533"/>
        <end position="539"/>
    </location>
</feature>
<dbReference type="FunFam" id="3.30.1360.40:FF:000002">
    <property type="entry name" value="DNA gyrase subunit A"/>
    <property type="match status" value="1"/>
</dbReference>
<comment type="catalytic activity">
    <reaction evidence="1 9 10">
        <text>ATP-dependent breakage, passage and rejoining of double-stranded DNA.</text>
        <dbReference type="EC" id="5.6.2.2"/>
    </reaction>
</comment>
<dbReference type="GO" id="GO:0003677">
    <property type="term" value="F:DNA binding"/>
    <property type="evidence" value="ECO:0007669"/>
    <property type="project" value="UniProtKB-UniRule"/>
</dbReference>
<name>A0A387LAT9_HELPX</name>
<dbReference type="PANTHER" id="PTHR43493:SF5">
    <property type="entry name" value="DNA GYRASE SUBUNIT A, CHLOROPLASTIC_MITOCHONDRIAL"/>
    <property type="match status" value="1"/>
</dbReference>
<evidence type="ECO:0000256" key="5">
    <source>
        <dbReference type="ARBA" id="ARBA00023029"/>
    </source>
</evidence>
<dbReference type="GO" id="GO:0005524">
    <property type="term" value="F:ATP binding"/>
    <property type="evidence" value="ECO:0007669"/>
    <property type="project" value="UniProtKB-UniRule"/>
</dbReference>
<dbReference type="Gene3D" id="2.120.10.90">
    <property type="entry name" value="DNA gyrase/topoisomerase IV, subunit A, C-terminal"/>
    <property type="match status" value="1"/>
</dbReference>
<evidence type="ECO:0000256" key="10">
    <source>
        <dbReference type="PROSITE-ProRule" id="PRU01384"/>
    </source>
</evidence>
<evidence type="ECO:0000256" key="7">
    <source>
        <dbReference type="ARBA" id="ARBA00023235"/>
    </source>
</evidence>
<keyword evidence="6 9" id="KW-0238">DNA-binding</keyword>
<feature type="active site" description="O-(5'-phospho-DNA)-tyrosine intermediate" evidence="9 10">
    <location>
        <position position="131"/>
    </location>
</feature>
<dbReference type="NCBIfam" id="NF004043">
    <property type="entry name" value="PRK05560.1"/>
    <property type="match status" value="1"/>
</dbReference>
<dbReference type="NCBIfam" id="NF004044">
    <property type="entry name" value="PRK05561.1"/>
    <property type="match status" value="1"/>
</dbReference>
<dbReference type="Pfam" id="PF00521">
    <property type="entry name" value="DNA_topoisoIV"/>
    <property type="match status" value="1"/>
</dbReference>
<comment type="function">
    <text evidence="9">A type II topoisomerase that negatively supercoils closed circular double-stranded (ds) DNA in an ATP-dependent manner to modulate DNA topology and maintain chromosomes in an underwound state. Negative supercoiling favors strand separation, and DNA replication, transcription, recombination and repair, all of which involve strand separation. Also able to catalyze the interconversion of other topological isomers of dsDNA rings, including catenanes and knotted rings. Type II topoisomerases break and join 2 DNA strands simultaneously in an ATP-dependent manner.</text>
</comment>
<organism evidence="12">
    <name type="scientific">Helicobacter pylori</name>
    <name type="common">Campylobacter pylori</name>
    <dbReference type="NCBI Taxonomy" id="210"/>
    <lineage>
        <taxon>Bacteria</taxon>
        <taxon>Pseudomonadati</taxon>
        <taxon>Campylobacterota</taxon>
        <taxon>Epsilonproteobacteria</taxon>
        <taxon>Campylobacterales</taxon>
        <taxon>Helicobacteraceae</taxon>
        <taxon>Helicobacter</taxon>
    </lineage>
</organism>
<dbReference type="CDD" id="cd00187">
    <property type="entry name" value="TOP4c"/>
    <property type="match status" value="1"/>
</dbReference>
<sequence>MQDNSVQDNSVNETKNIVEVGIDSSIEESYLAYSMSVIIGRALPDARDGLKPVHRRILYAMHELGLTSKVAYKKSARIVGDVIGKYHPHGDNAVYDALVRMAQDFSMRLELVDGQGNFGSIDGDNAAAMRYTEARMTKASEEILRDIDKDTIDFVPNYDDTLKEPDILPSRLPNLLVNGANGIAVGMATSIPPHSIDEIIDALIHVLENPNAGLDEILEFVKGPDFPTGGIIYGKAGIVEAYKTGRGRVKVRAKVHVEKTKNKEIIVLDEMPFQTNKAKLVEQISDLAREKQIEGISEVRDESDREGIRVVIELKRDAMSEIVLNHLYKLTTMETTFSIILLAIYNKEPKIFTLLELLRLFLNHRKTIIIRRTIFELEKAKARAHILEGYLIALDNIDEIVQLIKTSPSPEAAKNALMERFTLSEIQSKAILEMRLQRLTGLERDKIKEEYQNLLELIDDLNGILKSEDRLNGVVKTELLEVKEQFSSPRRTEIQESYESIDIEDLIANEPMVVSMSYKGYVKRVDLKAYEKQNRGGKGKLSGSTYEDDFIENFFVANTHDILLFITNKGQLYHLKVYKIPEASRIAMGKAVVNLISLAPDEKIMATLSTKDFSDERSLAFFTKNGVVKRTNLSEFGGNRSYSGIRAIVLDEGDELVSAKVVDNNAKHLLIASYLGLFIKFPLEDVREIGRTTRGVIGIKLNENDFVVGAVVISDDGNKLLSVSENGLGKQTLAEAYREQSRGGKGVIGMKLTQKTGNLVGVISVDDENLDLMILTASAKMIRVSIKDIRETGRNASGVKLINTADKVMYVNSCPKEEEPENLENPPAQLFE</sequence>
<keyword evidence="4 9" id="KW-0067">ATP-binding</keyword>
<protein>
    <recommendedName>
        <fullName evidence="9">DNA gyrase subunit A</fullName>
        <ecNumber evidence="9">5.6.2.2</ecNumber>
    </recommendedName>
</protein>
<dbReference type="InterPro" id="IPR002205">
    <property type="entry name" value="Topo_IIA_dom_A"/>
</dbReference>
<keyword evidence="9" id="KW-0963">Cytoplasm</keyword>
<accession>A0A387LAT9</accession>
<keyword evidence="5 9" id="KW-0799">Topoisomerase</keyword>
<dbReference type="FunFam" id="2.120.10.90:FF:000005">
    <property type="entry name" value="DNA topoisomerase 4 subunit A"/>
    <property type="match status" value="1"/>
</dbReference>
<dbReference type="InterPro" id="IPR035516">
    <property type="entry name" value="Gyrase/topoIV_suA_C"/>
</dbReference>
<dbReference type="EC" id="5.6.2.2" evidence="9"/>
<evidence type="ECO:0000256" key="2">
    <source>
        <dbReference type="ARBA" id="ARBA00008263"/>
    </source>
</evidence>
<dbReference type="SMART" id="SM00434">
    <property type="entry name" value="TOP4c"/>
    <property type="match status" value="1"/>
</dbReference>
<dbReference type="RefSeq" id="WP_390578558.1">
    <property type="nucleotide sequence ID" value="NZ_BSML01000001.1"/>
</dbReference>
<dbReference type="Gene3D" id="3.30.1360.40">
    <property type="match status" value="1"/>
</dbReference>
<dbReference type="Gene3D" id="3.90.199.10">
    <property type="entry name" value="Topoisomerase II, domain 5"/>
    <property type="match status" value="1"/>
</dbReference>
<dbReference type="InterPro" id="IPR013760">
    <property type="entry name" value="Topo_IIA-like_dom_sf"/>
</dbReference>
<dbReference type="Pfam" id="PF03989">
    <property type="entry name" value="DNA_gyraseA_C"/>
    <property type="match status" value="6"/>
</dbReference>
<dbReference type="FunFam" id="3.90.199.10:FF:000001">
    <property type="entry name" value="DNA gyrase subunit A"/>
    <property type="match status" value="1"/>
</dbReference>
<dbReference type="FunFam" id="1.10.268.10:FF:000001">
    <property type="entry name" value="DNA gyrase subunit A"/>
    <property type="match status" value="1"/>
</dbReference>
<comment type="similarity">
    <text evidence="2 9">Belongs to the type II topoisomerase GyrA/ParC subunit family.</text>
</comment>
<dbReference type="SUPFAM" id="SSF101904">
    <property type="entry name" value="GyrA/ParC C-terminal domain-like"/>
    <property type="match status" value="1"/>
</dbReference>
<evidence type="ECO:0000256" key="1">
    <source>
        <dbReference type="ARBA" id="ARBA00000185"/>
    </source>
</evidence>
<dbReference type="PROSITE" id="PS52040">
    <property type="entry name" value="TOPO_IIA"/>
    <property type="match status" value="1"/>
</dbReference>
<evidence type="ECO:0000256" key="6">
    <source>
        <dbReference type="ARBA" id="ARBA00023125"/>
    </source>
</evidence>
<evidence type="ECO:0000313" key="12">
    <source>
        <dbReference type="EMBL" id="BBG56239.1"/>
    </source>
</evidence>
<evidence type="ECO:0000256" key="8">
    <source>
        <dbReference type="ARBA" id="ARBA00063644"/>
    </source>
</evidence>
<dbReference type="GO" id="GO:0005737">
    <property type="term" value="C:cytoplasm"/>
    <property type="evidence" value="ECO:0007669"/>
    <property type="project" value="UniProtKB-SubCell"/>
</dbReference>
<comment type="subcellular location">
    <subcellularLocation>
        <location evidence="9">Cytoplasm</location>
    </subcellularLocation>
</comment>
<dbReference type="HAMAP" id="MF_01897">
    <property type="entry name" value="GyrA"/>
    <property type="match status" value="1"/>
</dbReference>
<comment type="miscellaneous">
    <text evidence="9">Few gyrases are as efficient as E.coli at forming negative supercoils. Not all organisms have 2 type II topoisomerases; in organisms with a single type II topoisomerase this enzyme also has to decatenate newly replicated chromosomes.</text>
</comment>
<reference evidence="12" key="1">
    <citation type="submission" date="2018-09" db="EMBL/GenBank/DDBJ databases">
        <title>Effective Therapeutic Regimens in Two South Asian Countries with High Resistance of Major Helicobacter pylori Antibiotics.</title>
        <authorList>
            <person name="Fauzia K.A."/>
            <person name="Miftahussurur M."/>
            <person name="Aftab H."/>
            <person name="Shrestha P.K."/>
            <person name="Sharma R.P."/>
            <person name="Ahmed F."/>
            <person name="Khan A.K."/>
            <person name="Subsomwong P."/>
            <person name="Waskito L.A."/>
            <person name="Doohan D."/>
            <person name="Yamaoka Y."/>
        </authorList>
    </citation>
    <scope>NUCLEOTIDE SEQUENCE</scope>
    <source>
        <strain evidence="12">BGD109</strain>
    </source>
</reference>
<dbReference type="Gene3D" id="1.10.268.10">
    <property type="entry name" value="Topoisomerase, domain 3"/>
    <property type="match status" value="1"/>
</dbReference>
<dbReference type="InterPro" id="IPR013758">
    <property type="entry name" value="Topo_IIA_A/C_ab"/>
</dbReference>
<keyword evidence="7 9" id="KW-0413">Isomerase</keyword>
<dbReference type="GO" id="GO:0009330">
    <property type="term" value="C:DNA topoisomerase type II (double strand cut, ATP-hydrolyzing) complex"/>
    <property type="evidence" value="ECO:0007669"/>
    <property type="project" value="TreeGrafter"/>
</dbReference>
<dbReference type="InterPro" id="IPR005743">
    <property type="entry name" value="GyrA"/>
</dbReference>
<evidence type="ECO:0000256" key="9">
    <source>
        <dbReference type="HAMAP-Rule" id="MF_01897"/>
    </source>
</evidence>
<comment type="subunit">
    <text evidence="9">Heterotetramer, composed of two GyrA and two GyrB chains. In the heterotetramer, GyrA contains the active site tyrosine that forms a transient covalent intermediate with DNA, while GyrB binds cofactors and catalyzes ATP hydrolysis.</text>
</comment>
<proteinExistence type="inferred from homology"/>
<dbReference type="PANTHER" id="PTHR43493">
    <property type="entry name" value="DNA GYRASE/TOPOISOMERASE SUBUNIT A"/>
    <property type="match status" value="1"/>
</dbReference>
<dbReference type="InterPro" id="IPR050220">
    <property type="entry name" value="Type_II_DNA_Topoisomerases"/>
</dbReference>